<dbReference type="Proteomes" id="UP001497497">
    <property type="component" value="Unassembled WGS sequence"/>
</dbReference>
<accession>A0AAV2IEF0</accession>
<dbReference type="GO" id="GO:0045944">
    <property type="term" value="P:positive regulation of transcription by RNA polymerase II"/>
    <property type="evidence" value="ECO:0007669"/>
    <property type="project" value="TreeGrafter"/>
</dbReference>
<gene>
    <name evidence="1" type="ORF">GSLYS_00017988001</name>
</gene>
<dbReference type="AlphaFoldDB" id="A0AAV2IEF0"/>
<dbReference type="EMBL" id="CAXITT010000624">
    <property type="protein sequence ID" value="CAL1544475.1"/>
    <property type="molecule type" value="Genomic_DNA"/>
</dbReference>
<dbReference type="Pfam" id="PF22584">
    <property type="entry name" value="CFAP143"/>
    <property type="match status" value="1"/>
</dbReference>
<proteinExistence type="predicted"/>
<evidence type="ECO:0000313" key="2">
    <source>
        <dbReference type="Proteomes" id="UP001497497"/>
    </source>
</evidence>
<evidence type="ECO:0008006" key="3">
    <source>
        <dbReference type="Google" id="ProtNLM"/>
    </source>
</evidence>
<organism evidence="1 2">
    <name type="scientific">Lymnaea stagnalis</name>
    <name type="common">Great pond snail</name>
    <name type="synonym">Helix stagnalis</name>
    <dbReference type="NCBI Taxonomy" id="6523"/>
    <lineage>
        <taxon>Eukaryota</taxon>
        <taxon>Metazoa</taxon>
        <taxon>Spiralia</taxon>
        <taxon>Lophotrochozoa</taxon>
        <taxon>Mollusca</taxon>
        <taxon>Gastropoda</taxon>
        <taxon>Heterobranchia</taxon>
        <taxon>Euthyneura</taxon>
        <taxon>Panpulmonata</taxon>
        <taxon>Hygrophila</taxon>
        <taxon>Lymnaeoidea</taxon>
        <taxon>Lymnaeidae</taxon>
        <taxon>Lymnaea</taxon>
    </lineage>
</organism>
<dbReference type="PANTHER" id="PTHR15510:SF5">
    <property type="entry name" value="SPERM-ASSOCIATED ANTIGEN 8"/>
    <property type="match status" value="1"/>
</dbReference>
<name>A0AAV2IEF0_LYMST</name>
<dbReference type="GO" id="GO:0005737">
    <property type="term" value="C:cytoplasm"/>
    <property type="evidence" value="ECO:0007669"/>
    <property type="project" value="TreeGrafter"/>
</dbReference>
<reference evidence="1 2" key="1">
    <citation type="submission" date="2024-04" db="EMBL/GenBank/DDBJ databases">
        <authorList>
            <consortium name="Genoscope - CEA"/>
            <person name="William W."/>
        </authorList>
    </citation>
    <scope>NUCLEOTIDE SEQUENCE [LARGE SCALE GENOMIC DNA]</scope>
</reference>
<sequence length="216" mass="25248">MRMETSAARATATLANGGRNDIRINNSAGRCMLENWVEERANIDRDPPLDREYNLKERAIFLRSGHPGILTVEDTAKAENVTTVRATYTPPKVDRTRQKGIRRELMEKAFTKAVCDEILEEKTKKIEEERGEPMCTIFMQDYTRDFPKFEIEDTKDHDYVNEQPITFWSEHKDKMHGVTQTKTRDSAFRRNDAFSKPIGEYWDEPKPYDLSNYPMM</sequence>
<dbReference type="GO" id="GO:0005634">
    <property type="term" value="C:nucleus"/>
    <property type="evidence" value="ECO:0007669"/>
    <property type="project" value="TreeGrafter"/>
</dbReference>
<dbReference type="InterPro" id="IPR026124">
    <property type="entry name" value="Sperm-assoc_Ag8"/>
</dbReference>
<keyword evidence="2" id="KW-1185">Reference proteome</keyword>
<comment type="caution">
    <text evidence="1">The sequence shown here is derived from an EMBL/GenBank/DDBJ whole genome shotgun (WGS) entry which is preliminary data.</text>
</comment>
<evidence type="ECO:0000313" key="1">
    <source>
        <dbReference type="EMBL" id="CAL1544475.1"/>
    </source>
</evidence>
<dbReference type="GO" id="GO:0008017">
    <property type="term" value="F:microtubule binding"/>
    <property type="evidence" value="ECO:0007669"/>
    <property type="project" value="InterPro"/>
</dbReference>
<protein>
    <recommendedName>
        <fullName evidence="3">Sperm-associated antigen 8</fullName>
    </recommendedName>
</protein>
<dbReference type="PANTHER" id="PTHR15510">
    <property type="entry name" value="SPERM-ASSOCIATED ANTIGEN 8"/>
    <property type="match status" value="1"/>
</dbReference>